<dbReference type="Pfam" id="PF07730">
    <property type="entry name" value="HisKA_3"/>
    <property type="match status" value="1"/>
</dbReference>
<dbReference type="GO" id="GO:0000155">
    <property type="term" value="F:phosphorelay sensor kinase activity"/>
    <property type="evidence" value="ECO:0007669"/>
    <property type="project" value="InterPro"/>
</dbReference>
<dbReference type="InterPro" id="IPR011712">
    <property type="entry name" value="Sig_transdc_His_kin_sub3_dim/P"/>
</dbReference>
<evidence type="ECO:0000256" key="9">
    <source>
        <dbReference type="SAM" id="Coils"/>
    </source>
</evidence>
<keyword evidence="4" id="KW-0808">Transferase</keyword>
<evidence type="ECO:0000313" key="14">
    <source>
        <dbReference type="EMBL" id="MBB5998299.1"/>
    </source>
</evidence>
<keyword evidence="3" id="KW-0597">Phosphoprotein</keyword>
<evidence type="ECO:0000256" key="4">
    <source>
        <dbReference type="ARBA" id="ARBA00022679"/>
    </source>
</evidence>
<gene>
    <name evidence="14" type="ORF">HNR25_002050</name>
</gene>
<organism evidence="14 15">
    <name type="scientific">Streptomonospora salina</name>
    <dbReference type="NCBI Taxonomy" id="104205"/>
    <lineage>
        <taxon>Bacteria</taxon>
        <taxon>Bacillati</taxon>
        <taxon>Actinomycetota</taxon>
        <taxon>Actinomycetes</taxon>
        <taxon>Streptosporangiales</taxon>
        <taxon>Nocardiopsidaceae</taxon>
        <taxon>Streptomonospora</taxon>
    </lineage>
</organism>
<dbReference type="Pfam" id="PF02518">
    <property type="entry name" value="HATPase_c"/>
    <property type="match status" value="1"/>
</dbReference>
<keyword evidence="7" id="KW-0067">ATP-binding</keyword>
<keyword evidence="9" id="KW-0175">Coiled coil</keyword>
<evidence type="ECO:0000256" key="6">
    <source>
        <dbReference type="ARBA" id="ARBA00022777"/>
    </source>
</evidence>
<keyword evidence="11" id="KW-1133">Transmembrane helix</keyword>
<feature type="transmembrane region" description="Helical" evidence="11">
    <location>
        <begin position="113"/>
        <end position="131"/>
    </location>
</feature>
<keyword evidence="15" id="KW-1185">Reference proteome</keyword>
<dbReference type="SUPFAM" id="SSF55874">
    <property type="entry name" value="ATPase domain of HSP90 chaperone/DNA topoisomerase II/histidine kinase"/>
    <property type="match status" value="1"/>
</dbReference>
<feature type="transmembrane region" description="Helical" evidence="11">
    <location>
        <begin position="50"/>
        <end position="68"/>
    </location>
</feature>
<dbReference type="GO" id="GO:0005524">
    <property type="term" value="F:ATP binding"/>
    <property type="evidence" value="ECO:0007669"/>
    <property type="project" value="UniProtKB-KW"/>
</dbReference>
<comment type="catalytic activity">
    <reaction evidence="1">
        <text>ATP + protein L-histidine = ADP + protein N-phospho-L-histidine.</text>
        <dbReference type="EC" id="2.7.13.3"/>
    </reaction>
</comment>
<evidence type="ECO:0000259" key="13">
    <source>
        <dbReference type="Pfam" id="PF07730"/>
    </source>
</evidence>
<proteinExistence type="predicted"/>
<dbReference type="EMBL" id="JACHLY010000001">
    <property type="protein sequence ID" value="MBB5998299.1"/>
    <property type="molecule type" value="Genomic_DNA"/>
</dbReference>
<feature type="region of interest" description="Disordered" evidence="10">
    <location>
        <begin position="390"/>
        <end position="421"/>
    </location>
</feature>
<sequence length="421" mass="43313">MTRRAPAVPGGGGLLLGPLRIPETVVDAMLAVGVGALQLLVAFGQGGAETGLAVLLAGTACVALLRWFPHTAAVAIGISVLGYYMTASADIWVAWAALVVAVVRLSAAGNRSAALSGIGVVLALSTVVEILDFEAARALSALAWVLVVLLVSEVTRSQRAYIREAQQRAAEAERTREEEARRRAVEERLRIARELHDVIAHSISLINVQAGAAARRRDDSEAAYDALDRIKEASRDTLRELRSTLGVLRQVDDEGGAPTAPAPSLARVGELAERTTAAGLPVRLEAERRATPLPAAVDLAAYRIVQEALTNALRHSGASSAEVSVAYGAAELRVAVADDGGAAPSGGAPEGNGLRGMRERAAAVGGTCTAGPREGGPGFAVRAAFPLGRASTTSDGGAGGASSARSPVTDSHAFPGCRPAW</sequence>
<dbReference type="PANTHER" id="PTHR24421">
    <property type="entry name" value="NITRATE/NITRITE SENSOR PROTEIN NARX-RELATED"/>
    <property type="match status" value="1"/>
</dbReference>
<comment type="caution">
    <text evidence="14">The sequence shown here is derived from an EMBL/GenBank/DDBJ whole genome shotgun (WGS) entry which is preliminary data.</text>
</comment>
<evidence type="ECO:0000256" key="5">
    <source>
        <dbReference type="ARBA" id="ARBA00022741"/>
    </source>
</evidence>
<keyword evidence="6 14" id="KW-0418">Kinase</keyword>
<feature type="coiled-coil region" evidence="9">
    <location>
        <begin position="162"/>
        <end position="189"/>
    </location>
</feature>
<evidence type="ECO:0000256" key="8">
    <source>
        <dbReference type="ARBA" id="ARBA00023012"/>
    </source>
</evidence>
<evidence type="ECO:0000256" key="1">
    <source>
        <dbReference type="ARBA" id="ARBA00000085"/>
    </source>
</evidence>
<dbReference type="PANTHER" id="PTHR24421:SF10">
    <property type="entry name" value="NITRATE_NITRITE SENSOR PROTEIN NARQ"/>
    <property type="match status" value="1"/>
</dbReference>
<feature type="compositionally biased region" description="Low complexity" evidence="10">
    <location>
        <begin position="390"/>
        <end position="406"/>
    </location>
</feature>
<name>A0A841EAF4_9ACTN</name>
<evidence type="ECO:0000256" key="11">
    <source>
        <dbReference type="SAM" id="Phobius"/>
    </source>
</evidence>
<feature type="domain" description="Histidine kinase/HSP90-like ATPase" evidence="12">
    <location>
        <begin position="300"/>
        <end position="387"/>
    </location>
</feature>
<keyword evidence="8" id="KW-0902">Two-component regulatory system</keyword>
<dbReference type="RefSeq" id="WP_184634444.1">
    <property type="nucleotide sequence ID" value="NZ_BAABKT010000014.1"/>
</dbReference>
<feature type="transmembrane region" description="Helical" evidence="11">
    <location>
        <begin position="74"/>
        <end position="101"/>
    </location>
</feature>
<dbReference type="Proteomes" id="UP000578077">
    <property type="component" value="Unassembled WGS sequence"/>
</dbReference>
<dbReference type="InterPro" id="IPR050482">
    <property type="entry name" value="Sensor_HK_TwoCompSys"/>
</dbReference>
<evidence type="ECO:0000256" key="3">
    <source>
        <dbReference type="ARBA" id="ARBA00022553"/>
    </source>
</evidence>
<dbReference type="Gene3D" id="3.30.565.10">
    <property type="entry name" value="Histidine kinase-like ATPase, C-terminal domain"/>
    <property type="match status" value="1"/>
</dbReference>
<feature type="transmembrane region" description="Helical" evidence="11">
    <location>
        <begin position="24"/>
        <end position="43"/>
    </location>
</feature>
<accession>A0A841EAF4</accession>
<keyword evidence="5" id="KW-0547">Nucleotide-binding</keyword>
<dbReference type="AlphaFoldDB" id="A0A841EAF4"/>
<evidence type="ECO:0000256" key="2">
    <source>
        <dbReference type="ARBA" id="ARBA00012438"/>
    </source>
</evidence>
<evidence type="ECO:0000313" key="15">
    <source>
        <dbReference type="Proteomes" id="UP000578077"/>
    </source>
</evidence>
<keyword evidence="11" id="KW-0472">Membrane</keyword>
<protein>
    <recommendedName>
        <fullName evidence="2">histidine kinase</fullName>
        <ecNumber evidence="2">2.7.13.3</ecNumber>
    </recommendedName>
</protein>
<reference evidence="14 15" key="1">
    <citation type="submission" date="2020-08" db="EMBL/GenBank/DDBJ databases">
        <title>Sequencing the genomes of 1000 actinobacteria strains.</title>
        <authorList>
            <person name="Klenk H.-P."/>
        </authorList>
    </citation>
    <scope>NUCLEOTIDE SEQUENCE [LARGE SCALE GENOMIC DNA]</scope>
    <source>
        <strain evidence="14 15">DSM 44593</strain>
    </source>
</reference>
<dbReference type="InterPro" id="IPR036890">
    <property type="entry name" value="HATPase_C_sf"/>
</dbReference>
<dbReference type="Gene3D" id="1.20.5.1930">
    <property type="match status" value="1"/>
</dbReference>
<dbReference type="GO" id="GO:0046983">
    <property type="term" value="F:protein dimerization activity"/>
    <property type="evidence" value="ECO:0007669"/>
    <property type="project" value="InterPro"/>
</dbReference>
<dbReference type="InterPro" id="IPR003594">
    <property type="entry name" value="HATPase_dom"/>
</dbReference>
<keyword evidence="11" id="KW-0812">Transmembrane</keyword>
<evidence type="ECO:0000256" key="7">
    <source>
        <dbReference type="ARBA" id="ARBA00022840"/>
    </source>
</evidence>
<dbReference type="CDD" id="cd16917">
    <property type="entry name" value="HATPase_UhpB-NarQ-NarX-like"/>
    <property type="match status" value="1"/>
</dbReference>
<dbReference type="EC" id="2.7.13.3" evidence="2"/>
<dbReference type="GO" id="GO:0016020">
    <property type="term" value="C:membrane"/>
    <property type="evidence" value="ECO:0007669"/>
    <property type="project" value="InterPro"/>
</dbReference>
<feature type="transmembrane region" description="Helical" evidence="11">
    <location>
        <begin position="137"/>
        <end position="155"/>
    </location>
</feature>
<evidence type="ECO:0000256" key="10">
    <source>
        <dbReference type="SAM" id="MobiDB-lite"/>
    </source>
</evidence>
<feature type="domain" description="Signal transduction histidine kinase subgroup 3 dimerisation and phosphoacceptor" evidence="13">
    <location>
        <begin position="187"/>
        <end position="252"/>
    </location>
</feature>
<evidence type="ECO:0000259" key="12">
    <source>
        <dbReference type="Pfam" id="PF02518"/>
    </source>
</evidence>